<organism evidence="3 4">
    <name type="scientific">Haloferula chungangensis</name>
    <dbReference type="NCBI Taxonomy" id="1048331"/>
    <lineage>
        <taxon>Bacteria</taxon>
        <taxon>Pseudomonadati</taxon>
        <taxon>Verrucomicrobiota</taxon>
        <taxon>Verrucomicrobiia</taxon>
        <taxon>Verrucomicrobiales</taxon>
        <taxon>Verrucomicrobiaceae</taxon>
        <taxon>Haloferula</taxon>
    </lineage>
</organism>
<dbReference type="EMBL" id="JBHTBS010000005">
    <property type="protein sequence ID" value="MFC7337763.1"/>
    <property type="molecule type" value="Genomic_DNA"/>
</dbReference>
<dbReference type="SUPFAM" id="SSF49899">
    <property type="entry name" value="Concanavalin A-like lectins/glucanases"/>
    <property type="match status" value="1"/>
</dbReference>
<feature type="domain" description="Sulfatase N-terminal" evidence="2">
    <location>
        <begin position="311"/>
        <end position="678"/>
    </location>
</feature>
<dbReference type="Pfam" id="PF13385">
    <property type="entry name" value="Laminin_G_3"/>
    <property type="match status" value="1"/>
</dbReference>
<dbReference type="SUPFAM" id="SSF53649">
    <property type="entry name" value="Alkaline phosphatase-like"/>
    <property type="match status" value="1"/>
</dbReference>
<name>A0ABW2L7X0_9BACT</name>
<reference evidence="4" key="1">
    <citation type="journal article" date="2019" name="Int. J. Syst. Evol. Microbiol.">
        <title>The Global Catalogue of Microorganisms (GCM) 10K type strain sequencing project: providing services to taxonomists for standard genome sequencing and annotation.</title>
        <authorList>
            <consortium name="The Broad Institute Genomics Platform"/>
            <consortium name="The Broad Institute Genome Sequencing Center for Infectious Disease"/>
            <person name="Wu L."/>
            <person name="Ma J."/>
        </authorList>
    </citation>
    <scope>NUCLEOTIDE SEQUENCE [LARGE SCALE GENOMIC DNA]</scope>
    <source>
        <strain evidence="4">CGMCC 4.1467</strain>
    </source>
</reference>
<dbReference type="InterPro" id="IPR013320">
    <property type="entry name" value="ConA-like_dom_sf"/>
</dbReference>
<feature type="signal peptide" evidence="1">
    <location>
        <begin position="1"/>
        <end position="24"/>
    </location>
</feature>
<accession>A0ABW2L7X0</accession>
<dbReference type="Proteomes" id="UP001596472">
    <property type="component" value="Unassembled WGS sequence"/>
</dbReference>
<dbReference type="Gene3D" id="2.60.40.10">
    <property type="entry name" value="Immunoglobulins"/>
    <property type="match status" value="1"/>
</dbReference>
<dbReference type="InterPro" id="IPR051849">
    <property type="entry name" value="GAG-degrading_sulfatase"/>
</dbReference>
<evidence type="ECO:0000313" key="4">
    <source>
        <dbReference type="Proteomes" id="UP001596472"/>
    </source>
</evidence>
<protein>
    <submittedName>
        <fullName evidence="3">Sulfatase-like hydrolase/transferase</fullName>
    </submittedName>
</protein>
<proteinExistence type="predicted"/>
<dbReference type="Gene3D" id="2.60.120.200">
    <property type="match status" value="1"/>
</dbReference>
<dbReference type="InterPro" id="IPR013783">
    <property type="entry name" value="Ig-like_fold"/>
</dbReference>
<dbReference type="RefSeq" id="WP_379712368.1">
    <property type="nucleotide sequence ID" value="NZ_JBHTBS010000005.1"/>
</dbReference>
<dbReference type="InterPro" id="IPR036116">
    <property type="entry name" value="FN3_sf"/>
</dbReference>
<evidence type="ECO:0000313" key="3">
    <source>
        <dbReference type="EMBL" id="MFC7337763.1"/>
    </source>
</evidence>
<dbReference type="SUPFAM" id="SSF49265">
    <property type="entry name" value="Fibronectin type III"/>
    <property type="match status" value="1"/>
</dbReference>
<keyword evidence="1" id="KW-0732">Signal</keyword>
<feature type="chain" id="PRO_5047265489" evidence="1">
    <location>
        <begin position="25"/>
        <end position="1123"/>
    </location>
</feature>
<dbReference type="Pfam" id="PF00884">
    <property type="entry name" value="Sulfatase"/>
    <property type="match status" value="1"/>
</dbReference>
<keyword evidence="4" id="KW-1185">Reference proteome</keyword>
<comment type="caution">
    <text evidence="3">The sequence shown here is derived from an EMBL/GenBank/DDBJ whole genome shotgun (WGS) entry which is preliminary data.</text>
</comment>
<sequence length="1123" mass="120030">MNPLFRFFLVRLLVATGSLCAAHAAPISWSTPTDTSSKSQLIEGTVVLAFSGGNAAAITGGGLSGTQNYSFTGGDYTNLSFTPAPAAGTLGNASNGAPSTGDANFDIAIRSLAYTGSASITSGTQTITGLTDGTSYQVQVFFNDQRSGRVMTFGDGESPTPSKVDLSSVGSGWGQHAVGYFTASGTTQLLTHATNGFGNVHVNAILVTQSGPPPAPTTPTHVVATAGNHLIHLDWDDYPQPGLLEYRIKRSTTMGGPYTQIGTSEVSEYFDDTAVNGTNYYYVVTSVNIDNLESAPSTEEGGNPAPIVEPPNFLFIIADDMDTYALNAYRNSEPVEGDAASQPYPISTPNLDRLAAEGMLFHQVRIMGSWTGAVCTGSRTCIMTGRNTWSAQTDANGGGNAADTLPGIFNRGVRSGMTPLPHATYRTCKNGNSYPTANLEFSTVNDATKRGNTAGNGSEWHADRSIEHIDDWRSKHRPIGKPFLMYLGFSHPHDERNAQPSLATFYNCVNTTNPGSLRLNPNAPPLPINHLPINEATGTPANYPFHPFDHGHLNVRDENTAPGILQYRSEAVVRNEIGRNFACVDWIDQQLGRVFAKLEDPDGDGDPSDSVLDNTYIVFTADHGIAIGRHGLQGKQNLYEHTWKVPYLVRGPGIAAGSETDALVYLHDTFPTFCDLAGLDLPDTIDDDDGQSFRSVLEGTSDTARTSIYGLYSGGSKPGMRAITEGRFKLIKYDVGGNATQVTQMFDLETNPFELLPEHGVPNIADAPAYQAIRQELEEMLMEQRLLNDDADAFLGDRTLLRFEDGVAGQPASTLADRFPFGNHGTAASGTGQAPPVFSAATANRVDLVVGETNTLSLDFEQDLQHYAQVPDARELDFGAAPFTLEAWVKLETMPDGNNLASSMPVVMKKVIGASDSNLDYLFLASAGSFGDVTTFNRLALHLGSGPILSTLAIPDTEWHHISVALDPVNDVVRFTLDDQVDTQVVTITGTANAGPLTIGAHFNSSGVIDCAFDGLIDELSITDGFLSLSELQPRAAISPVEPFKISSIELSEGGTAIDLTFESVDTRLYTIQCSDSLLPNSWTDVLSFIPGAAGAPETSVNSIPLGDGERSKFFRVVTSDGM</sequence>
<evidence type="ECO:0000259" key="2">
    <source>
        <dbReference type="Pfam" id="PF00884"/>
    </source>
</evidence>
<dbReference type="PANTHER" id="PTHR46615:SF1">
    <property type="entry name" value="ARYLSULFATASE K"/>
    <property type="match status" value="1"/>
</dbReference>
<dbReference type="PANTHER" id="PTHR46615">
    <property type="entry name" value="ARYLSULFATASE K"/>
    <property type="match status" value="1"/>
</dbReference>
<dbReference type="InterPro" id="IPR017850">
    <property type="entry name" value="Alkaline_phosphatase_core_sf"/>
</dbReference>
<dbReference type="InterPro" id="IPR000917">
    <property type="entry name" value="Sulfatase_N"/>
</dbReference>
<gene>
    <name evidence="3" type="ORF">ACFQY0_11285</name>
</gene>
<evidence type="ECO:0000256" key="1">
    <source>
        <dbReference type="SAM" id="SignalP"/>
    </source>
</evidence>
<dbReference type="Gene3D" id="3.40.720.10">
    <property type="entry name" value="Alkaline Phosphatase, subunit A"/>
    <property type="match status" value="1"/>
</dbReference>